<keyword evidence="2" id="KW-1185">Reference proteome</keyword>
<evidence type="ECO:0000313" key="1">
    <source>
        <dbReference type="EMBL" id="WKD50059.1"/>
    </source>
</evidence>
<gene>
    <name evidence="1" type="ORF">M8T91_01125</name>
</gene>
<dbReference type="RefSeq" id="WP_301415989.1">
    <property type="nucleotide sequence ID" value="NZ_CP098023.1"/>
</dbReference>
<reference evidence="1 2" key="1">
    <citation type="submission" date="2022-05" db="EMBL/GenBank/DDBJ databases">
        <title>Microbulbifer sp. nov., isolated from sponge.</title>
        <authorList>
            <person name="Gao L."/>
        </authorList>
    </citation>
    <scope>NUCLEOTIDE SEQUENCE [LARGE SCALE GENOMIC DNA]</scope>
    <source>
        <strain evidence="1 2">MI-G</strain>
    </source>
</reference>
<dbReference type="EMBL" id="CP098023">
    <property type="protein sequence ID" value="WKD50059.1"/>
    <property type="molecule type" value="Genomic_DNA"/>
</dbReference>
<protein>
    <submittedName>
        <fullName evidence="1">Uncharacterized protein</fullName>
    </submittedName>
</protein>
<proteinExistence type="predicted"/>
<dbReference type="Proteomes" id="UP001321520">
    <property type="component" value="Chromosome"/>
</dbReference>
<name>A0ABY9EEU4_9GAMM</name>
<sequence length="96" mass="10379">MARGGLRIALHSASPGHTPGARACANAFSRHRVTLPAVFHPVTGNSWPGSQALAPPPVRWWYFCCSMHPATPRLPGKTRTGWLPKAYSAVPAWARP</sequence>
<accession>A0ABY9EEU4</accession>
<evidence type="ECO:0000313" key="2">
    <source>
        <dbReference type="Proteomes" id="UP001321520"/>
    </source>
</evidence>
<organism evidence="1 2">
    <name type="scientific">Microbulbifer spongiae</name>
    <dbReference type="NCBI Taxonomy" id="2944933"/>
    <lineage>
        <taxon>Bacteria</taxon>
        <taxon>Pseudomonadati</taxon>
        <taxon>Pseudomonadota</taxon>
        <taxon>Gammaproteobacteria</taxon>
        <taxon>Cellvibrionales</taxon>
        <taxon>Microbulbiferaceae</taxon>
        <taxon>Microbulbifer</taxon>
    </lineage>
</organism>